<keyword evidence="2" id="KW-1185">Reference proteome</keyword>
<dbReference type="Proteomes" id="UP000008311">
    <property type="component" value="Unassembled WGS sequence"/>
</dbReference>
<name>B9TJ53_RICCO</name>
<proteinExistence type="predicted"/>
<dbReference type="Gene3D" id="3.40.50.12370">
    <property type="match status" value="1"/>
</dbReference>
<organism evidence="1 2">
    <name type="scientific">Ricinus communis</name>
    <name type="common">Castor bean</name>
    <dbReference type="NCBI Taxonomy" id="3988"/>
    <lineage>
        <taxon>Eukaryota</taxon>
        <taxon>Viridiplantae</taxon>
        <taxon>Streptophyta</taxon>
        <taxon>Embryophyta</taxon>
        <taxon>Tracheophyta</taxon>
        <taxon>Spermatophyta</taxon>
        <taxon>Magnoliopsida</taxon>
        <taxon>eudicotyledons</taxon>
        <taxon>Gunneridae</taxon>
        <taxon>Pentapetalae</taxon>
        <taxon>rosids</taxon>
        <taxon>fabids</taxon>
        <taxon>Malpighiales</taxon>
        <taxon>Euphorbiaceae</taxon>
        <taxon>Acalyphoideae</taxon>
        <taxon>Acalypheae</taxon>
        <taxon>Ricinus</taxon>
    </lineage>
</organism>
<feature type="non-terminal residue" evidence="1">
    <location>
        <position position="242"/>
    </location>
</feature>
<accession>B9TJ53</accession>
<sequence>MIKTILMHVDGGPAQDSRLRAAAALAGTFDAHLVGSADTGIGWPAYALITGAVAATTAGTDFQNLRAAARARLDAFDAAAGRLGVASVETRMVEDEARYALLLQSRYADLVVLSRDAQAAPGRPAPGRADPAQPAHARALPEYVVLHGARPVLVVPPDGADQPLPGTAVVGWDGSMQAIAAIKAALPLLVRADGVRLALVNPDPLHDLHGEEPGADMALYLARHGARVDVVVERTRGTVATA</sequence>
<evidence type="ECO:0008006" key="3">
    <source>
        <dbReference type="Google" id="ProtNLM"/>
    </source>
</evidence>
<reference evidence="2" key="1">
    <citation type="journal article" date="2010" name="Nat. Biotechnol.">
        <title>Draft genome sequence of the oilseed species Ricinus communis.</title>
        <authorList>
            <person name="Chan A.P."/>
            <person name="Crabtree J."/>
            <person name="Zhao Q."/>
            <person name="Lorenzi H."/>
            <person name="Orvis J."/>
            <person name="Puiu D."/>
            <person name="Melake-Berhan A."/>
            <person name="Jones K.M."/>
            <person name="Redman J."/>
            <person name="Chen G."/>
            <person name="Cahoon E.B."/>
            <person name="Gedil M."/>
            <person name="Stanke M."/>
            <person name="Haas B.J."/>
            <person name="Wortman J.R."/>
            <person name="Fraser-Liggett C.M."/>
            <person name="Ravel J."/>
            <person name="Rabinowicz P.D."/>
        </authorList>
    </citation>
    <scope>NUCLEOTIDE SEQUENCE [LARGE SCALE GENOMIC DNA]</scope>
    <source>
        <strain evidence="2">cv. Hale</strain>
    </source>
</reference>
<protein>
    <recommendedName>
        <fullName evidence="3">UspA domain-containing protein</fullName>
    </recommendedName>
</protein>
<evidence type="ECO:0000313" key="1">
    <source>
        <dbReference type="EMBL" id="EEF24111.1"/>
    </source>
</evidence>
<dbReference type="AlphaFoldDB" id="B9TJ53"/>
<evidence type="ECO:0000313" key="2">
    <source>
        <dbReference type="Proteomes" id="UP000008311"/>
    </source>
</evidence>
<dbReference type="EMBL" id="EQ983418">
    <property type="protein sequence ID" value="EEF24111.1"/>
    <property type="molecule type" value="Genomic_DNA"/>
</dbReference>
<dbReference type="InParanoid" id="B9TJ53"/>
<gene>
    <name evidence="1" type="ORF">RCOM_1919900</name>
</gene>
<dbReference type="SUPFAM" id="SSF52402">
    <property type="entry name" value="Adenine nucleotide alpha hydrolases-like"/>
    <property type="match status" value="1"/>
</dbReference>